<sequence length="97" mass="10338">MITHHFSDGLYAKEAAFAAGTAILKHTHEFSHLSILAKGKVAVLRGAEIDIVDAPACIEIKAGLTHGVKAITDCVWFCIHATDETDPSKVDDVLIGV</sequence>
<comment type="caution">
    <text evidence="1">The sequence shown here is derived from an EMBL/GenBank/DDBJ whole genome shotgun (WGS) entry which is preliminary data.</text>
</comment>
<proteinExistence type="predicted"/>
<evidence type="ECO:0008006" key="3">
    <source>
        <dbReference type="Google" id="ProtNLM"/>
    </source>
</evidence>
<organism evidence="1 2">
    <name type="scientific">Aphanizomenon flos-aquae WA102</name>
    <dbReference type="NCBI Taxonomy" id="1710896"/>
    <lineage>
        <taxon>Bacteria</taxon>
        <taxon>Bacillati</taxon>
        <taxon>Cyanobacteriota</taxon>
        <taxon>Cyanophyceae</taxon>
        <taxon>Nostocales</taxon>
        <taxon>Aphanizomenonaceae</taxon>
        <taxon>Aphanizomenon</taxon>
    </lineage>
</organism>
<dbReference type="EMBL" id="LJOW01000153">
    <property type="protein sequence ID" value="OBQ41250.1"/>
    <property type="molecule type" value="Genomic_DNA"/>
</dbReference>
<gene>
    <name evidence="1" type="ORF">AN484_21350</name>
</gene>
<name>A0A1B7WW29_APHFL</name>
<protein>
    <recommendedName>
        <fullName evidence="3">Cupin 2 conserved barrel domain-containing protein</fullName>
    </recommendedName>
</protein>
<reference evidence="1 2" key="1">
    <citation type="submission" date="2015-09" db="EMBL/GenBank/DDBJ databases">
        <title>Aphanizomenon flos-aquae WA102.</title>
        <authorList>
            <person name="Driscoll C."/>
        </authorList>
    </citation>
    <scope>NUCLEOTIDE SEQUENCE [LARGE SCALE GENOMIC DNA]</scope>
    <source>
        <strain evidence="1">WA102</strain>
    </source>
</reference>
<dbReference type="SUPFAM" id="SSF51182">
    <property type="entry name" value="RmlC-like cupins"/>
    <property type="match status" value="1"/>
</dbReference>
<dbReference type="Gene3D" id="2.60.120.10">
    <property type="entry name" value="Jelly Rolls"/>
    <property type="match status" value="1"/>
</dbReference>
<dbReference type="InterPro" id="IPR011051">
    <property type="entry name" value="RmlC_Cupin_sf"/>
</dbReference>
<accession>A0A1B7WW29</accession>
<dbReference type="Proteomes" id="UP000092093">
    <property type="component" value="Unassembled WGS sequence"/>
</dbReference>
<dbReference type="InterPro" id="IPR014710">
    <property type="entry name" value="RmlC-like_jellyroll"/>
</dbReference>
<dbReference type="AlphaFoldDB" id="A0A1B7WW29"/>
<evidence type="ECO:0000313" key="2">
    <source>
        <dbReference type="Proteomes" id="UP000092093"/>
    </source>
</evidence>
<evidence type="ECO:0000313" key="1">
    <source>
        <dbReference type="EMBL" id="OBQ41250.1"/>
    </source>
</evidence>